<organism evidence="2 3">
    <name type="scientific">Meridianimarinicoccus marinus</name>
    <dbReference type="NCBI Taxonomy" id="3231483"/>
    <lineage>
        <taxon>Bacteria</taxon>
        <taxon>Pseudomonadati</taxon>
        <taxon>Pseudomonadota</taxon>
        <taxon>Alphaproteobacteria</taxon>
        <taxon>Rhodobacterales</taxon>
        <taxon>Paracoccaceae</taxon>
        <taxon>Meridianimarinicoccus</taxon>
    </lineage>
</organism>
<evidence type="ECO:0000256" key="1">
    <source>
        <dbReference type="SAM" id="SignalP"/>
    </source>
</evidence>
<reference evidence="2 3" key="1">
    <citation type="submission" date="2024-07" db="EMBL/GenBank/DDBJ databases">
        <authorList>
            <person name="Kang M."/>
        </authorList>
    </citation>
    <scope>NUCLEOTIDE SEQUENCE [LARGE SCALE GENOMIC DNA]</scope>
    <source>
        <strain evidence="2 3">DFM31</strain>
    </source>
</reference>
<keyword evidence="1" id="KW-0732">Signal</keyword>
<name>A0ABV3L293_9RHOB</name>
<dbReference type="Proteomes" id="UP001553161">
    <property type="component" value="Unassembled WGS sequence"/>
</dbReference>
<proteinExistence type="predicted"/>
<protein>
    <recommendedName>
        <fullName evidence="4">Lipoprotein</fullName>
    </recommendedName>
</protein>
<gene>
    <name evidence="2" type="ORF">AB0T83_02610</name>
</gene>
<feature type="chain" id="PRO_5045532686" description="Lipoprotein" evidence="1">
    <location>
        <begin position="25"/>
        <end position="204"/>
    </location>
</feature>
<dbReference type="PROSITE" id="PS51257">
    <property type="entry name" value="PROKAR_LIPOPROTEIN"/>
    <property type="match status" value="1"/>
</dbReference>
<evidence type="ECO:0000313" key="3">
    <source>
        <dbReference type="Proteomes" id="UP001553161"/>
    </source>
</evidence>
<dbReference type="EMBL" id="JBFBVU010000002">
    <property type="protein sequence ID" value="MEV8465672.1"/>
    <property type="molecule type" value="Genomic_DNA"/>
</dbReference>
<keyword evidence="3" id="KW-1185">Reference proteome</keyword>
<feature type="signal peptide" evidence="1">
    <location>
        <begin position="1"/>
        <end position="24"/>
    </location>
</feature>
<sequence length="204" mass="22302">MRFSSVLCRAFVLMAGLVVLGACAQPTPQAGPVEIAQARHVSSAPPSLTLVTSIRNADDSGAHSALIINGPERVVFNPAGSWRHPLAPERGDVHYGFTPGMENWFFNYHARITYRIKAQTLEVPPEVAAQALALAQQVGSVGPARCTLSIAGLLRQLPGFEDFPMTWRPRKAERAFDAYPGVVTRLYVDDSPDDWSDLDLEFND</sequence>
<evidence type="ECO:0008006" key="4">
    <source>
        <dbReference type="Google" id="ProtNLM"/>
    </source>
</evidence>
<comment type="caution">
    <text evidence="2">The sequence shown here is derived from an EMBL/GenBank/DDBJ whole genome shotgun (WGS) entry which is preliminary data.</text>
</comment>
<accession>A0ABV3L293</accession>
<evidence type="ECO:0000313" key="2">
    <source>
        <dbReference type="EMBL" id="MEV8465672.1"/>
    </source>
</evidence>